<evidence type="ECO:0000313" key="17">
    <source>
        <dbReference type="EMBL" id="UZZ43672.1"/>
    </source>
</evidence>
<evidence type="ECO:0000256" key="14">
    <source>
        <dbReference type="ARBA" id="ARBA00031019"/>
    </source>
</evidence>
<name>A0A9E8LPR6_9NEOP</name>
<evidence type="ECO:0000256" key="2">
    <source>
        <dbReference type="ARBA" id="ARBA00005698"/>
    </source>
</evidence>
<dbReference type="EC" id="7.1.1.2" evidence="3"/>
<gene>
    <name evidence="17" type="primary">ND6</name>
</gene>
<feature type="transmembrane region" description="Helical" evidence="16">
    <location>
        <begin position="138"/>
        <end position="159"/>
    </location>
</feature>
<keyword evidence="13 16" id="KW-0472">Membrane</keyword>
<reference evidence="17" key="2">
    <citation type="journal article" date="2022" name="Syst. Entomol.">
        <title>Massive gene rearrangements of mitochondrial genomes and implications for the phylogeny of Trichoptera (Insecta).</title>
        <authorList>
            <person name="Ge X."/>
            <person name="Peng L."/>
            <person name="Vogler A.P."/>
            <person name="Morse J.C."/>
            <person name="Yang L."/>
            <person name="Sun C."/>
            <person name="Wang B."/>
        </authorList>
    </citation>
    <scope>NUCLEOTIDE SEQUENCE</scope>
</reference>
<evidence type="ECO:0000256" key="1">
    <source>
        <dbReference type="ARBA" id="ARBA00004225"/>
    </source>
</evidence>
<comment type="subcellular location">
    <subcellularLocation>
        <location evidence="1">Mitochondrion membrane</location>
        <topology evidence="1">Multi-pass membrane protein</topology>
    </subcellularLocation>
</comment>
<evidence type="ECO:0000256" key="6">
    <source>
        <dbReference type="ARBA" id="ARBA00022660"/>
    </source>
</evidence>
<evidence type="ECO:0000256" key="3">
    <source>
        <dbReference type="ARBA" id="ARBA00012944"/>
    </source>
</evidence>
<keyword evidence="7 16" id="KW-0812">Transmembrane</keyword>
<accession>A0A9E8LPR6</accession>
<keyword evidence="12 17" id="KW-0496">Mitochondrion</keyword>
<dbReference type="GO" id="GO:0008137">
    <property type="term" value="F:NADH dehydrogenase (ubiquinone) activity"/>
    <property type="evidence" value="ECO:0007669"/>
    <property type="project" value="UniProtKB-EC"/>
</dbReference>
<dbReference type="PANTHER" id="PTHR11435:SF1">
    <property type="entry name" value="NADH-UBIQUINONE OXIDOREDUCTASE CHAIN 6"/>
    <property type="match status" value="1"/>
</dbReference>
<geneLocation type="mitochondrion" evidence="17"/>
<keyword evidence="5" id="KW-0813">Transport</keyword>
<evidence type="ECO:0000256" key="7">
    <source>
        <dbReference type="ARBA" id="ARBA00022692"/>
    </source>
</evidence>
<evidence type="ECO:0000256" key="8">
    <source>
        <dbReference type="ARBA" id="ARBA00022967"/>
    </source>
</evidence>
<evidence type="ECO:0000256" key="16">
    <source>
        <dbReference type="SAM" id="Phobius"/>
    </source>
</evidence>
<evidence type="ECO:0000256" key="10">
    <source>
        <dbReference type="ARBA" id="ARBA00022989"/>
    </source>
</evidence>
<feature type="transmembrane region" description="Helical" evidence="16">
    <location>
        <begin position="26"/>
        <end position="46"/>
    </location>
</feature>
<evidence type="ECO:0000256" key="5">
    <source>
        <dbReference type="ARBA" id="ARBA00022448"/>
    </source>
</evidence>
<evidence type="ECO:0000256" key="11">
    <source>
        <dbReference type="ARBA" id="ARBA00023027"/>
    </source>
</evidence>
<keyword evidence="9" id="KW-0249">Electron transport</keyword>
<dbReference type="InterPro" id="IPR050269">
    <property type="entry name" value="ComplexI_Subunit6"/>
</dbReference>
<dbReference type="AlphaFoldDB" id="A0A9E8LPR6"/>
<keyword evidence="10 16" id="KW-1133">Transmembrane helix</keyword>
<evidence type="ECO:0000256" key="4">
    <source>
        <dbReference type="ARBA" id="ARBA00021095"/>
    </source>
</evidence>
<proteinExistence type="inferred from homology"/>
<feature type="transmembrane region" description="Helical" evidence="16">
    <location>
        <begin position="84"/>
        <end position="101"/>
    </location>
</feature>
<evidence type="ECO:0000256" key="9">
    <source>
        <dbReference type="ARBA" id="ARBA00022982"/>
    </source>
</evidence>
<evidence type="ECO:0000256" key="15">
    <source>
        <dbReference type="ARBA" id="ARBA00049551"/>
    </source>
</evidence>
<dbReference type="GO" id="GO:0031966">
    <property type="term" value="C:mitochondrial membrane"/>
    <property type="evidence" value="ECO:0007669"/>
    <property type="project" value="UniProtKB-SubCell"/>
</dbReference>
<comment type="similarity">
    <text evidence="2">Belongs to the complex I subunit 6 family.</text>
</comment>
<keyword evidence="6" id="KW-0679">Respiratory chain</keyword>
<evidence type="ECO:0000256" key="12">
    <source>
        <dbReference type="ARBA" id="ARBA00023128"/>
    </source>
</evidence>
<feature type="transmembrane region" description="Helical" evidence="16">
    <location>
        <begin position="53"/>
        <end position="72"/>
    </location>
</feature>
<protein>
    <recommendedName>
        <fullName evidence="4">NADH-ubiquinone oxidoreductase chain 6</fullName>
        <ecNumber evidence="3">7.1.1.2</ecNumber>
    </recommendedName>
    <alternativeName>
        <fullName evidence="14">NADH dehydrogenase subunit 6</fullName>
    </alternativeName>
</protein>
<keyword evidence="8" id="KW-1278">Translocase</keyword>
<keyword evidence="11" id="KW-0520">NAD</keyword>
<sequence>MKIMYLLMILFTLINTKILQMSHPLLITILLVMQTSLITTMIGMISQTFWMSYIMFLTFIGGLLVLFIYVSSLTSNKILNFNKNYLMIMITFMFCIMIFPLNKNFINLEMIKFMNFSFFTNLENNLFLSNFYNMNEMYMTIMMMSYLLMVLIITIKIINLKHNPMRIKM</sequence>
<comment type="catalytic activity">
    <reaction evidence="15">
        <text>a ubiquinone + NADH + 5 H(+)(in) = a ubiquinol + NAD(+) + 4 H(+)(out)</text>
        <dbReference type="Rhea" id="RHEA:29091"/>
        <dbReference type="Rhea" id="RHEA-COMP:9565"/>
        <dbReference type="Rhea" id="RHEA-COMP:9566"/>
        <dbReference type="ChEBI" id="CHEBI:15378"/>
        <dbReference type="ChEBI" id="CHEBI:16389"/>
        <dbReference type="ChEBI" id="CHEBI:17976"/>
        <dbReference type="ChEBI" id="CHEBI:57540"/>
        <dbReference type="ChEBI" id="CHEBI:57945"/>
        <dbReference type="EC" id="7.1.1.2"/>
    </reaction>
</comment>
<dbReference type="EMBL" id="OL677994">
    <property type="protein sequence ID" value="UZZ43672.1"/>
    <property type="molecule type" value="Genomic_DNA"/>
</dbReference>
<dbReference type="PANTHER" id="PTHR11435">
    <property type="entry name" value="NADH UBIQUINONE OXIDOREDUCTASE SUBUNIT ND6"/>
    <property type="match status" value="1"/>
</dbReference>
<reference evidence="17" key="1">
    <citation type="submission" date="2021-11" db="EMBL/GenBank/DDBJ databases">
        <authorList>
            <person name="Ge X.-Y."/>
            <person name="Peng L."/>
            <person name="Sun C.-H."/>
            <person name="Wang B.-X."/>
        </authorList>
    </citation>
    <scope>NUCLEOTIDE SEQUENCE</scope>
</reference>
<evidence type="ECO:0000256" key="13">
    <source>
        <dbReference type="ARBA" id="ARBA00023136"/>
    </source>
</evidence>
<organism evidence="17">
    <name type="scientific">Micrasema sp. XG-2021</name>
    <dbReference type="NCBI Taxonomy" id="2996737"/>
    <lineage>
        <taxon>Eukaryota</taxon>
        <taxon>Metazoa</taxon>
        <taxon>Ecdysozoa</taxon>
        <taxon>Arthropoda</taxon>
        <taxon>Hexapoda</taxon>
        <taxon>Insecta</taxon>
        <taxon>Pterygota</taxon>
        <taxon>Neoptera</taxon>
        <taxon>Endopterygota</taxon>
        <taxon>Trichoptera</taxon>
        <taxon>Integripalpia</taxon>
        <taxon>Plenitentoria</taxon>
        <taxon>Phryganeoidea</taxon>
        <taxon>Brachycentridae</taxon>
        <taxon>Micrasema</taxon>
    </lineage>
</organism>